<evidence type="ECO:0008006" key="2">
    <source>
        <dbReference type="Google" id="ProtNLM"/>
    </source>
</evidence>
<evidence type="ECO:0000313" key="1">
    <source>
        <dbReference type="EMBL" id="KAA6325789.1"/>
    </source>
</evidence>
<organism evidence="1">
    <name type="scientific">termite gut metagenome</name>
    <dbReference type="NCBI Taxonomy" id="433724"/>
    <lineage>
        <taxon>unclassified sequences</taxon>
        <taxon>metagenomes</taxon>
        <taxon>organismal metagenomes</taxon>
    </lineage>
</organism>
<reference evidence="1" key="1">
    <citation type="submission" date="2019-03" db="EMBL/GenBank/DDBJ databases">
        <title>Single cell metagenomics reveals metabolic interactions within the superorganism composed of flagellate Streblomastix strix and complex community of Bacteroidetes bacteria on its surface.</title>
        <authorList>
            <person name="Treitli S.C."/>
            <person name="Kolisko M."/>
            <person name="Husnik F."/>
            <person name="Keeling P."/>
            <person name="Hampl V."/>
        </authorList>
    </citation>
    <scope>NUCLEOTIDE SEQUENCE</scope>
    <source>
        <strain evidence="1">STM</strain>
    </source>
</reference>
<gene>
    <name evidence="1" type="ORF">EZS27_025033</name>
</gene>
<protein>
    <recommendedName>
        <fullName evidence="2">Phosphate-selective porin O and P</fullName>
    </recommendedName>
</protein>
<sequence>MKTKFWILFALLSFSVCSLSAQEKKAGLTLPGLNAFDIKFGGYGMLWYQYDDTKTPHDYFKPRVAFLWAEGKITDQLRFTIMGEAVSSKMYEYWAEWMPSAAFKLRAGQYKMPFTLETPISLTTLESINYSRTVQSLGAYGLDPGVGANNGGGRDLGVQISGALFPAEDGHNYFQYGLGVFQGAGINVVDNNKSKDFTGTLTIEPIKGFRVAGGAYFGNANYKMDGQAEAGNHTRNRWALSSDYQSNLLNLRAEWLNGDDGGIKKEGLYGAARFYVVPQKFNVFVKADYFNRDKDQDASVIDYTIGASCHVTKTCRFQLNYQYSDYSKEWGAKDANLVIAQFQIVF</sequence>
<dbReference type="SUPFAM" id="SSF56935">
    <property type="entry name" value="Porins"/>
    <property type="match status" value="1"/>
</dbReference>
<name>A0A5J4QWY1_9ZZZZ</name>
<accession>A0A5J4QWY1</accession>
<comment type="caution">
    <text evidence="1">The sequence shown here is derived from an EMBL/GenBank/DDBJ whole genome shotgun (WGS) entry which is preliminary data.</text>
</comment>
<dbReference type="EMBL" id="SNRY01002293">
    <property type="protein sequence ID" value="KAA6325789.1"/>
    <property type="molecule type" value="Genomic_DNA"/>
</dbReference>
<proteinExistence type="predicted"/>
<dbReference type="Pfam" id="PF07396">
    <property type="entry name" value="Porin_O_P"/>
    <property type="match status" value="1"/>
</dbReference>
<dbReference type="Gene3D" id="2.40.160.10">
    <property type="entry name" value="Porin"/>
    <property type="match status" value="1"/>
</dbReference>
<dbReference type="InterPro" id="IPR023614">
    <property type="entry name" value="Porin_dom_sf"/>
</dbReference>
<dbReference type="InterPro" id="IPR010870">
    <property type="entry name" value="Porin_O/P"/>
</dbReference>
<dbReference type="AlphaFoldDB" id="A0A5J4QWY1"/>